<name>A0A2N5M4H0_9BACI</name>
<dbReference type="InterPro" id="IPR006119">
    <property type="entry name" value="Resolv_N"/>
</dbReference>
<comment type="caution">
    <text evidence="4">The sequence shown here is derived from an EMBL/GenBank/DDBJ whole genome shotgun (WGS) entry which is preliminary data.</text>
</comment>
<dbReference type="InterPro" id="IPR036162">
    <property type="entry name" value="Resolvase-like_N_sf"/>
</dbReference>
<feature type="coiled-coil region" evidence="1">
    <location>
        <begin position="390"/>
        <end position="502"/>
    </location>
</feature>
<dbReference type="InterPro" id="IPR050639">
    <property type="entry name" value="SSR_resolvase"/>
</dbReference>
<dbReference type="PROSITE" id="PS51736">
    <property type="entry name" value="RECOMBINASES_3"/>
    <property type="match status" value="1"/>
</dbReference>
<dbReference type="EMBL" id="PGUY01000043">
    <property type="protein sequence ID" value="PLT29259.1"/>
    <property type="molecule type" value="Genomic_DNA"/>
</dbReference>
<dbReference type="SUPFAM" id="SSF53041">
    <property type="entry name" value="Resolvase-like"/>
    <property type="match status" value="1"/>
</dbReference>
<dbReference type="InterPro" id="IPR011109">
    <property type="entry name" value="DNA_bind_recombinase_dom"/>
</dbReference>
<evidence type="ECO:0000259" key="3">
    <source>
        <dbReference type="PROSITE" id="PS51737"/>
    </source>
</evidence>
<dbReference type="PANTHER" id="PTHR30461:SF23">
    <property type="entry name" value="DNA RECOMBINASE-RELATED"/>
    <property type="match status" value="1"/>
</dbReference>
<dbReference type="Proteomes" id="UP000234748">
    <property type="component" value="Unassembled WGS sequence"/>
</dbReference>
<reference evidence="4 5" key="1">
    <citation type="submission" date="2017-11" db="EMBL/GenBank/DDBJ databases">
        <title>Comparitive Functional Genomics of Dry Heat Resistant strains isolated from the Viking Spacecraft.</title>
        <authorList>
            <person name="Seuylemezian A."/>
            <person name="Cooper K."/>
            <person name="Vaishampayan P."/>
        </authorList>
    </citation>
    <scope>NUCLEOTIDE SEQUENCE [LARGE SCALE GENOMIC DNA]</scope>
    <source>
        <strain evidence="4 5">V1-29</strain>
    </source>
</reference>
<dbReference type="InterPro" id="IPR025827">
    <property type="entry name" value="Zn_ribbon_recom_dom"/>
</dbReference>
<feature type="domain" description="Recombinase" evidence="3">
    <location>
        <begin position="172"/>
        <end position="297"/>
    </location>
</feature>
<dbReference type="OrthoDB" id="65783at2"/>
<dbReference type="PROSITE" id="PS51737">
    <property type="entry name" value="RECOMBINASE_DNA_BIND"/>
    <property type="match status" value="1"/>
</dbReference>
<dbReference type="GO" id="GO:0000150">
    <property type="term" value="F:DNA strand exchange activity"/>
    <property type="evidence" value="ECO:0007669"/>
    <property type="project" value="InterPro"/>
</dbReference>
<dbReference type="InterPro" id="IPR038109">
    <property type="entry name" value="DNA_bind_recomb_sf"/>
</dbReference>
<dbReference type="Gene3D" id="3.90.1750.20">
    <property type="entry name" value="Putative Large Serine Recombinase, Chain B, Domain 2"/>
    <property type="match status" value="1"/>
</dbReference>
<organism evidence="4 5">
    <name type="scientific">Peribacillus deserti</name>
    <dbReference type="NCBI Taxonomy" id="673318"/>
    <lineage>
        <taxon>Bacteria</taxon>
        <taxon>Bacillati</taxon>
        <taxon>Bacillota</taxon>
        <taxon>Bacilli</taxon>
        <taxon>Bacillales</taxon>
        <taxon>Bacillaceae</taxon>
        <taxon>Peribacillus</taxon>
    </lineage>
</organism>
<keyword evidence="1" id="KW-0175">Coiled coil</keyword>
<dbReference type="RefSeq" id="WP_101643193.1">
    <property type="nucleotide sequence ID" value="NZ_PGUY01000043.1"/>
</dbReference>
<gene>
    <name evidence="4" type="ORF">CUU66_13900</name>
</gene>
<dbReference type="Pfam" id="PF07508">
    <property type="entry name" value="Recombinase"/>
    <property type="match status" value="1"/>
</dbReference>
<dbReference type="GO" id="GO:0003677">
    <property type="term" value="F:DNA binding"/>
    <property type="evidence" value="ECO:0007669"/>
    <property type="project" value="InterPro"/>
</dbReference>
<dbReference type="AlphaFoldDB" id="A0A2N5M4H0"/>
<evidence type="ECO:0000259" key="2">
    <source>
        <dbReference type="PROSITE" id="PS51736"/>
    </source>
</evidence>
<evidence type="ECO:0000313" key="5">
    <source>
        <dbReference type="Proteomes" id="UP000234748"/>
    </source>
</evidence>
<evidence type="ECO:0000256" key="1">
    <source>
        <dbReference type="SAM" id="Coils"/>
    </source>
</evidence>
<feature type="domain" description="Resolvase/invertase-type recombinase catalytic" evidence="2">
    <location>
        <begin position="12"/>
        <end position="164"/>
    </location>
</feature>
<dbReference type="Gene3D" id="3.40.50.1390">
    <property type="entry name" value="Resolvase, N-terminal catalytic domain"/>
    <property type="match status" value="1"/>
</dbReference>
<sequence length="537" mass="62931">MSVSTELNKLKRVWCLYRVSTKKQLTADDDIPTQREQCRNYAKAHSNWKISNELYERGISGWKKSIDERDELLTIRKAASKREFDILLVFKDDRIGRNADELPYMLNFLHKCDVEVWTTQEGQIKLENQADKLMTYVRFWQSESESVNKSQHVRETKKLLSQQGFFQGGVAPYGYKIVETDQKHPKKRDRNLKILLPDLEESKIVQLIYSMYIVHHKGYRKIVDFLNEEGYRKRNQELFTVNTIQRILHNPIYIGLKRYKSFDGKDGDTQPFNEKLRILTDDLYFKAQEITKKRKEAINFQDKTGIPLAGKLLFSGLAYCEYCGDKLQSNYIYRKDNGAIIYRYRCPGNKGNNNHKKNMWGAKKFDSLIINEIKAMLSLINIEKYIDSSVNKKKEKLETKEKNVKSLEREKDKLILAAKTLNKEIANSLLGSSKFTPDQLSTALELNESKVTEITIQLESLKEELQYEKDNYSDIIFTARELDQWEIKFDNAEDDLKKAMLSRIIKKVYLSKDKIEVDFAFDINEIMATQSFQPILV</sequence>
<accession>A0A2N5M4H0</accession>
<dbReference type="PANTHER" id="PTHR30461">
    <property type="entry name" value="DNA-INVERTASE FROM LAMBDOID PROPHAGE"/>
    <property type="match status" value="1"/>
</dbReference>
<protein>
    <submittedName>
        <fullName evidence="4">Site-specific recombinase</fullName>
    </submittedName>
</protein>
<proteinExistence type="predicted"/>
<dbReference type="CDD" id="cd00338">
    <property type="entry name" value="Ser_Recombinase"/>
    <property type="match status" value="1"/>
</dbReference>
<dbReference type="Pfam" id="PF13408">
    <property type="entry name" value="Zn_ribbon_recom"/>
    <property type="match status" value="1"/>
</dbReference>
<dbReference type="SMART" id="SM00857">
    <property type="entry name" value="Resolvase"/>
    <property type="match status" value="1"/>
</dbReference>
<evidence type="ECO:0000313" key="4">
    <source>
        <dbReference type="EMBL" id="PLT29259.1"/>
    </source>
</evidence>
<dbReference type="Pfam" id="PF00239">
    <property type="entry name" value="Resolvase"/>
    <property type="match status" value="1"/>
</dbReference>
<keyword evidence="5" id="KW-1185">Reference proteome</keyword>